<dbReference type="Proteomes" id="UP001138802">
    <property type="component" value="Unassembled WGS sequence"/>
</dbReference>
<protein>
    <recommendedName>
        <fullName evidence="1 2">Sodium/glutamate symporter</fullName>
    </recommendedName>
</protein>
<feature type="transmembrane region" description="Helical" evidence="1">
    <location>
        <begin position="279"/>
        <end position="299"/>
    </location>
</feature>
<feature type="transmembrane region" description="Helical" evidence="1">
    <location>
        <begin position="61"/>
        <end position="81"/>
    </location>
</feature>
<keyword evidence="1" id="KW-0406">Ion transport</keyword>
<gene>
    <name evidence="1 3" type="primary">gltS</name>
    <name evidence="3" type="ORF">CKO25_07555</name>
</gene>
<dbReference type="RefSeq" id="WP_200387295.1">
    <property type="nucleotide sequence ID" value="NZ_NRSD01000005.1"/>
</dbReference>
<dbReference type="NCBIfam" id="TIGR00210">
    <property type="entry name" value="gltS"/>
    <property type="match status" value="1"/>
</dbReference>
<comment type="subcellular location">
    <subcellularLocation>
        <location evidence="1">Cell inner membrane</location>
        <topology evidence="1">Multi-pass membrane protein</topology>
    </subcellularLocation>
</comment>
<keyword evidence="1" id="KW-1003">Cell membrane</keyword>
<keyword evidence="1" id="KW-0812">Transmembrane</keyword>
<comment type="function">
    <text evidence="1">Catalyzes the sodium-dependent transport of glutamate.</text>
</comment>
<feature type="transmembrane region" description="Helical" evidence="1">
    <location>
        <begin position="93"/>
        <end position="116"/>
    </location>
</feature>
<dbReference type="Pfam" id="PF03616">
    <property type="entry name" value="Glt_symporter"/>
    <property type="match status" value="1"/>
</dbReference>
<proteinExistence type="inferred from homology"/>
<feature type="transmembrane region" description="Helical" evidence="1">
    <location>
        <begin position="34"/>
        <end position="54"/>
    </location>
</feature>
<comment type="caution">
    <text evidence="3">The sequence shown here is derived from an EMBL/GenBank/DDBJ whole genome shotgun (WGS) entry which is preliminary data.</text>
</comment>
<evidence type="ECO:0000313" key="3">
    <source>
        <dbReference type="EMBL" id="MBK1644511.1"/>
    </source>
</evidence>
<dbReference type="EMBL" id="NRSD01000005">
    <property type="protein sequence ID" value="MBK1644511.1"/>
    <property type="molecule type" value="Genomic_DNA"/>
</dbReference>
<keyword evidence="1" id="KW-0813">Transport</keyword>
<dbReference type="GO" id="GO:0005886">
    <property type="term" value="C:plasma membrane"/>
    <property type="evidence" value="ECO:0007669"/>
    <property type="project" value="UniProtKB-SubCell"/>
</dbReference>
<dbReference type="PANTHER" id="PTHR36178">
    <property type="entry name" value="SLR0625 PROTEIN"/>
    <property type="match status" value="1"/>
</dbReference>
<feature type="transmembrane region" description="Helical" evidence="1">
    <location>
        <begin position="247"/>
        <end position="267"/>
    </location>
</feature>
<feature type="transmembrane region" description="Helical" evidence="1">
    <location>
        <begin position="163"/>
        <end position="183"/>
    </location>
</feature>
<dbReference type="InterPro" id="IPR004445">
    <property type="entry name" value="GltS"/>
</dbReference>
<sequence>MIIHPLETLLVAALVLLVGRFVNRLIPFLSHYNIPDPITGGLLFAVVLSAARAFNDLDIEFVASLRPVLLLTFFAAVGLSADLSLLKQGGRRLLMFVLVLIPFLLFQNIVGVLIAWGLDLHPLMGLVGGSITLIGGHGTGAAYAERFAEVNNLQSVMELSMTAATLGLILGGIAGGPLGEWLITRHRLAGASRDSISPTAQRPPAPAPPPPLTSARFVPVLAATLVAVIGGQWIADAVGDGPITLPSFLWCLLLGVLIRNAGSLVGLKLCDQGVELISSLNLSLFLAMTMMALNLASVVTLAGPLLLILVGQLTLVLVFGAWLTFRAVGRDYEGAVMSAAFCGFAMGATATAIANMQAITQKYGPAPQAFIVVPLVGAFLIDLINALVLTGFLSLSWIGA</sequence>
<keyword evidence="1" id="KW-0997">Cell inner membrane</keyword>
<keyword evidence="1" id="KW-0769">Symport</keyword>
<keyword evidence="1" id="KW-1133">Transmembrane helix</keyword>
<feature type="transmembrane region" description="Helical" evidence="1">
    <location>
        <begin position="217"/>
        <end position="235"/>
    </location>
</feature>
<reference evidence="3 4" key="1">
    <citation type="journal article" date="2020" name="Microorganisms">
        <title>Osmotic Adaptation and Compatible Solute Biosynthesis of Phototrophic Bacteria as Revealed from Genome Analyses.</title>
        <authorList>
            <person name="Imhoff J.F."/>
            <person name="Rahn T."/>
            <person name="Kunzel S."/>
            <person name="Keller A."/>
            <person name="Neulinger S.C."/>
        </authorList>
    </citation>
    <scope>NUCLEOTIDE SEQUENCE [LARGE SCALE GENOMIC DNA]</scope>
    <source>
        <strain evidence="3 4">DSM 21303</strain>
    </source>
</reference>
<keyword evidence="4" id="KW-1185">Reference proteome</keyword>
<evidence type="ECO:0000256" key="2">
    <source>
        <dbReference type="NCBIfam" id="TIGR00210"/>
    </source>
</evidence>
<keyword evidence="1" id="KW-0472">Membrane</keyword>
<organism evidence="3 4">
    <name type="scientific">Thiocapsa imhoffii</name>
    <dbReference type="NCBI Taxonomy" id="382777"/>
    <lineage>
        <taxon>Bacteria</taxon>
        <taxon>Pseudomonadati</taxon>
        <taxon>Pseudomonadota</taxon>
        <taxon>Gammaproteobacteria</taxon>
        <taxon>Chromatiales</taxon>
        <taxon>Chromatiaceae</taxon>
        <taxon>Thiocapsa</taxon>
    </lineage>
</organism>
<keyword evidence="1" id="KW-0739">Sodium transport</keyword>
<dbReference type="GO" id="GO:0015501">
    <property type="term" value="F:glutamate:sodium symporter activity"/>
    <property type="evidence" value="ECO:0007669"/>
    <property type="project" value="UniProtKB-UniRule"/>
</dbReference>
<dbReference type="AlphaFoldDB" id="A0A9X1B8Z0"/>
<evidence type="ECO:0000313" key="4">
    <source>
        <dbReference type="Proteomes" id="UP001138802"/>
    </source>
</evidence>
<accession>A0A9X1B8Z0</accession>
<evidence type="ECO:0000256" key="1">
    <source>
        <dbReference type="HAMAP-Rule" id="MF_02062"/>
    </source>
</evidence>
<name>A0A9X1B8Z0_9GAMM</name>
<keyword evidence="1" id="KW-0029">Amino-acid transport</keyword>
<comment type="similarity">
    <text evidence="1">Belongs to the glutamate:Na(+) symporter (ESS) (TC 2.A.27) family.</text>
</comment>
<feature type="transmembrane region" description="Helical" evidence="1">
    <location>
        <begin position="337"/>
        <end position="359"/>
    </location>
</feature>
<feature type="transmembrane region" description="Helical" evidence="1">
    <location>
        <begin position="305"/>
        <end position="325"/>
    </location>
</feature>
<keyword evidence="1" id="KW-0915">Sodium</keyword>
<dbReference type="PANTHER" id="PTHR36178:SF1">
    <property type="entry name" value="SODIUM_GLUTAMATE SYMPORTER"/>
    <property type="match status" value="1"/>
</dbReference>
<dbReference type="HAMAP" id="MF_02062">
    <property type="entry name" value="GltS"/>
    <property type="match status" value="1"/>
</dbReference>
<feature type="transmembrane region" description="Helical" evidence="1">
    <location>
        <begin position="371"/>
        <end position="398"/>
    </location>
</feature>
<dbReference type="GO" id="GO:0015813">
    <property type="term" value="P:L-glutamate transmembrane transport"/>
    <property type="evidence" value="ECO:0007669"/>
    <property type="project" value="UniProtKB-UniRule"/>
</dbReference>